<dbReference type="PROSITE" id="PS50995">
    <property type="entry name" value="HTH_MARR_2"/>
    <property type="match status" value="1"/>
</dbReference>
<dbReference type="Gene3D" id="1.10.10.10">
    <property type="entry name" value="Winged helix-like DNA-binding domain superfamily/Winged helix DNA-binding domain"/>
    <property type="match status" value="1"/>
</dbReference>
<dbReference type="EMBL" id="CP035503">
    <property type="protein sequence ID" value="QDL38222.1"/>
    <property type="molecule type" value="Genomic_DNA"/>
</dbReference>
<dbReference type="SUPFAM" id="SSF46785">
    <property type="entry name" value="Winged helix' DNA-binding domain"/>
    <property type="match status" value="1"/>
</dbReference>
<keyword evidence="3" id="KW-1185">Reference proteome</keyword>
<evidence type="ECO:0000313" key="3">
    <source>
        <dbReference type="Proteomes" id="UP000316798"/>
    </source>
</evidence>
<dbReference type="Proteomes" id="UP000316798">
    <property type="component" value="Chromosome"/>
</dbReference>
<evidence type="ECO:0000313" key="2">
    <source>
        <dbReference type="EMBL" id="QDL38222.1"/>
    </source>
</evidence>
<dbReference type="PANTHER" id="PTHR33164">
    <property type="entry name" value="TRANSCRIPTIONAL REGULATOR, MARR FAMILY"/>
    <property type="match status" value="1"/>
</dbReference>
<dbReference type="GO" id="GO:0003700">
    <property type="term" value="F:DNA-binding transcription factor activity"/>
    <property type="evidence" value="ECO:0007669"/>
    <property type="project" value="InterPro"/>
</dbReference>
<evidence type="ECO:0000259" key="1">
    <source>
        <dbReference type="PROSITE" id="PS50995"/>
    </source>
</evidence>
<dbReference type="InterPro" id="IPR036390">
    <property type="entry name" value="WH_DNA-bd_sf"/>
</dbReference>
<dbReference type="GO" id="GO:0006950">
    <property type="term" value="P:response to stress"/>
    <property type="evidence" value="ECO:0007669"/>
    <property type="project" value="TreeGrafter"/>
</dbReference>
<dbReference type="RefSeq" id="WP_142819644.1">
    <property type="nucleotide sequence ID" value="NZ_CP035503.1"/>
</dbReference>
<accession>A0A515DCS0</accession>
<dbReference type="InterPro" id="IPR039422">
    <property type="entry name" value="MarR/SlyA-like"/>
</dbReference>
<dbReference type="OrthoDB" id="8848381at2"/>
<name>A0A515DCS0_9BURK</name>
<dbReference type="InterPro" id="IPR036388">
    <property type="entry name" value="WH-like_DNA-bd_sf"/>
</dbReference>
<organism evidence="2 3">
    <name type="scientific">Rhodoferax sediminis</name>
    <dbReference type="NCBI Taxonomy" id="2509614"/>
    <lineage>
        <taxon>Bacteria</taxon>
        <taxon>Pseudomonadati</taxon>
        <taxon>Pseudomonadota</taxon>
        <taxon>Betaproteobacteria</taxon>
        <taxon>Burkholderiales</taxon>
        <taxon>Comamonadaceae</taxon>
        <taxon>Rhodoferax</taxon>
    </lineage>
</organism>
<dbReference type="Pfam" id="PF12802">
    <property type="entry name" value="MarR_2"/>
    <property type="match status" value="1"/>
</dbReference>
<dbReference type="AlphaFoldDB" id="A0A515DCS0"/>
<dbReference type="SMART" id="SM00347">
    <property type="entry name" value="HTH_MARR"/>
    <property type="match status" value="1"/>
</dbReference>
<proteinExistence type="predicted"/>
<reference evidence="2 3" key="1">
    <citation type="submission" date="2019-01" db="EMBL/GenBank/DDBJ databases">
        <title>Genomic insights into a novel species Rhodoferax sp.</title>
        <authorList>
            <person name="Jin L."/>
        </authorList>
    </citation>
    <scope>NUCLEOTIDE SEQUENCE [LARGE SCALE GENOMIC DNA]</scope>
    <source>
        <strain evidence="2 3">CHu59-6-5</strain>
    </source>
</reference>
<dbReference type="KEGG" id="rhf:EUB48_13680"/>
<gene>
    <name evidence="2" type="ORF">EUB48_13680</name>
</gene>
<protein>
    <submittedName>
        <fullName evidence="2">MarR family transcriptional regulator</fullName>
    </submittedName>
</protein>
<dbReference type="InterPro" id="IPR000835">
    <property type="entry name" value="HTH_MarR-typ"/>
</dbReference>
<feature type="domain" description="HTH marR-type" evidence="1">
    <location>
        <begin position="8"/>
        <end position="148"/>
    </location>
</feature>
<sequence length="162" mass="18441">MSRSRPGRKALRIKLDYVTLMLDIVNDRVKVVASQVYERECGVTLRELRLMRFIGAEPGLTLTRLIELTSLEKTLASKAITTLVRRDLVVRSVGEEDARQIRLELTDPGEAVVMRADPIGRFMEETFRGSLTEEEQAVFRRCLQKLTASGDELVANIERHLK</sequence>
<dbReference type="PANTHER" id="PTHR33164:SF89">
    <property type="entry name" value="MARR FAMILY REGULATORY PROTEIN"/>
    <property type="match status" value="1"/>
</dbReference>